<dbReference type="EMBL" id="JBICCN010000024">
    <property type="protein sequence ID" value="KAL3102504.1"/>
    <property type="molecule type" value="Genomic_DNA"/>
</dbReference>
<proteinExistence type="predicted"/>
<gene>
    <name evidence="1" type="ORF">niasHS_001246</name>
</gene>
<keyword evidence="2" id="KW-1185">Reference proteome</keyword>
<evidence type="ECO:0000313" key="1">
    <source>
        <dbReference type="EMBL" id="KAL3102504.1"/>
    </source>
</evidence>
<organism evidence="1 2">
    <name type="scientific">Heterodera schachtii</name>
    <name type="common">Sugarbeet cyst nematode worm</name>
    <name type="synonym">Tylenchus schachtii</name>
    <dbReference type="NCBI Taxonomy" id="97005"/>
    <lineage>
        <taxon>Eukaryota</taxon>
        <taxon>Metazoa</taxon>
        <taxon>Ecdysozoa</taxon>
        <taxon>Nematoda</taxon>
        <taxon>Chromadorea</taxon>
        <taxon>Rhabditida</taxon>
        <taxon>Tylenchina</taxon>
        <taxon>Tylenchomorpha</taxon>
        <taxon>Tylenchoidea</taxon>
        <taxon>Heteroderidae</taxon>
        <taxon>Heteroderinae</taxon>
        <taxon>Heterodera</taxon>
    </lineage>
</organism>
<dbReference type="AlphaFoldDB" id="A0ABD2KJ77"/>
<accession>A0ABD2KJ77</accession>
<protein>
    <submittedName>
        <fullName evidence="1">Uncharacterized protein</fullName>
    </submittedName>
</protein>
<dbReference type="Proteomes" id="UP001620645">
    <property type="component" value="Unassembled WGS sequence"/>
</dbReference>
<reference evidence="1 2" key="1">
    <citation type="submission" date="2024-10" db="EMBL/GenBank/DDBJ databases">
        <authorList>
            <person name="Kim D."/>
        </authorList>
    </citation>
    <scope>NUCLEOTIDE SEQUENCE [LARGE SCALE GENOMIC DNA]</scope>
    <source>
        <strain evidence="1">Taebaek</strain>
    </source>
</reference>
<name>A0ABD2KJ77_HETSC</name>
<evidence type="ECO:0000313" key="2">
    <source>
        <dbReference type="Proteomes" id="UP001620645"/>
    </source>
</evidence>
<sequence length="135" mass="14796">MAPPPPPLPGAMEVCVPKMRLSMCPPEGKKMLFGVDALRTGGGHGRGVAIVCLPSTIVHCPWITSHHTTRLMVTISTPPPPHTRKWSLRGVNCPSVRPPVHQQFTSPCPHTQLSIRKTMTVKLAWRIVLVGKIFD</sequence>
<comment type="caution">
    <text evidence="1">The sequence shown here is derived from an EMBL/GenBank/DDBJ whole genome shotgun (WGS) entry which is preliminary data.</text>
</comment>